<dbReference type="SUPFAM" id="SSF55961">
    <property type="entry name" value="Bet v1-like"/>
    <property type="match status" value="1"/>
</dbReference>
<evidence type="ECO:0008006" key="3">
    <source>
        <dbReference type="Google" id="ProtNLM"/>
    </source>
</evidence>
<gene>
    <name evidence="1" type="ORF">DENIS_4645</name>
</gene>
<keyword evidence="2" id="KW-1185">Reference proteome</keyword>
<dbReference type="OrthoDB" id="191189at2"/>
<dbReference type="AlphaFoldDB" id="A0A401G341"/>
<dbReference type="Proteomes" id="UP000288096">
    <property type="component" value="Unassembled WGS sequence"/>
</dbReference>
<dbReference type="EMBL" id="BEXT01000001">
    <property type="protein sequence ID" value="GBC63647.1"/>
    <property type="molecule type" value="Genomic_DNA"/>
</dbReference>
<evidence type="ECO:0000313" key="2">
    <source>
        <dbReference type="Proteomes" id="UP000288096"/>
    </source>
</evidence>
<dbReference type="RefSeq" id="WP_124330694.1">
    <property type="nucleotide sequence ID" value="NZ_BEXT01000001.1"/>
</dbReference>
<dbReference type="InterPro" id="IPR023393">
    <property type="entry name" value="START-like_dom_sf"/>
</dbReference>
<accession>A0A401G341</accession>
<dbReference type="Gene3D" id="3.30.530.20">
    <property type="match status" value="1"/>
</dbReference>
<dbReference type="Pfam" id="PF10604">
    <property type="entry name" value="Polyketide_cyc2"/>
    <property type="match status" value="1"/>
</dbReference>
<name>A0A401G341_9BACT</name>
<organism evidence="1 2">
    <name type="scientific">Desulfonema ishimotonii</name>
    <dbReference type="NCBI Taxonomy" id="45657"/>
    <lineage>
        <taxon>Bacteria</taxon>
        <taxon>Pseudomonadati</taxon>
        <taxon>Thermodesulfobacteriota</taxon>
        <taxon>Desulfobacteria</taxon>
        <taxon>Desulfobacterales</taxon>
        <taxon>Desulfococcaceae</taxon>
        <taxon>Desulfonema</taxon>
    </lineage>
</organism>
<protein>
    <recommendedName>
        <fullName evidence="3">Polyketide cyclase</fullName>
    </recommendedName>
</protein>
<evidence type="ECO:0000313" key="1">
    <source>
        <dbReference type="EMBL" id="GBC63647.1"/>
    </source>
</evidence>
<comment type="caution">
    <text evidence="1">The sequence shown here is derived from an EMBL/GenBank/DDBJ whole genome shotgun (WGS) entry which is preliminary data.</text>
</comment>
<sequence>MMIREDIEIHAPLSRVWQVFSAMEDWERWNTVCQDCCLVEGEEMAADTCFSFTLRPYRIPLKITPRIVECDPGREVVWAGSRLGVHAEHRFIFKDAGEIVTLTSIEEFRGVMFQISRLIFVPQKLHRLTRQLMRAIKTQAESCGCEDASDRLPL</sequence>
<reference evidence="2" key="1">
    <citation type="submission" date="2017-11" db="EMBL/GenBank/DDBJ databases">
        <authorList>
            <person name="Watanabe M."/>
            <person name="Kojima H."/>
        </authorList>
    </citation>
    <scope>NUCLEOTIDE SEQUENCE [LARGE SCALE GENOMIC DNA]</scope>
    <source>
        <strain evidence="2">Tokyo 01</strain>
    </source>
</reference>
<reference evidence="2" key="2">
    <citation type="submission" date="2019-01" db="EMBL/GenBank/DDBJ databases">
        <title>Genome sequence of Desulfonema ishimotonii strain Tokyo 01.</title>
        <authorList>
            <person name="Fukui M."/>
        </authorList>
    </citation>
    <scope>NUCLEOTIDE SEQUENCE [LARGE SCALE GENOMIC DNA]</scope>
    <source>
        <strain evidence="2">Tokyo 01</strain>
    </source>
</reference>
<proteinExistence type="predicted"/>
<dbReference type="InterPro" id="IPR019587">
    <property type="entry name" value="Polyketide_cyclase/dehydratase"/>
</dbReference>